<reference evidence="1" key="1">
    <citation type="submission" date="2021-01" db="EMBL/GenBank/DDBJ databases">
        <title>Marivirga aurantiaca sp. nov., isolated from intertidal surface sediments.</title>
        <authorList>
            <person name="Zhang M."/>
        </authorList>
    </citation>
    <scope>NUCLEOTIDE SEQUENCE</scope>
    <source>
        <strain evidence="1">S37H4</strain>
    </source>
</reference>
<dbReference type="EMBL" id="JAEQBW010000002">
    <property type="protein sequence ID" value="MBK6264887.1"/>
    <property type="molecule type" value="Genomic_DNA"/>
</dbReference>
<dbReference type="RefSeq" id="WP_201430552.1">
    <property type="nucleotide sequence ID" value="NZ_JAEQBW010000002.1"/>
</dbReference>
<comment type="caution">
    <text evidence="1">The sequence shown here is derived from an EMBL/GenBank/DDBJ whole genome shotgun (WGS) entry which is preliminary data.</text>
</comment>
<dbReference type="Proteomes" id="UP000611723">
    <property type="component" value="Unassembled WGS sequence"/>
</dbReference>
<evidence type="ECO:0000313" key="2">
    <source>
        <dbReference type="Proteomes" id="UP000611723"/>
    </source>
</evidence>
<keyword evidence="2" id="KW-1185">Reference proteome</keyword>
<organism evidence="1 2">
    <name type="scientific">Marivirga aurantiaca</name>
    <dbReference type="NCBI Taxonomy" id="2802615"/>
    <lineage>
        <taxon>Bacteria</taxon>
        <taxon>Pseudomonadati</taxon>
        <taxon>Bacteroidota</taxon>
        <taxon>Cytophagia</taxon>
        <taxon>Cytophagales</taxon>
        <taxon>Marivirgaceae</taxon>
        <taxon>Marivirga</taxon>
    </lineage>
</organism>
<evidence type="ECO:0008006" key="3">
    <source>
        <dbReference type="Google" id="ProtNLM"/>
    </source>
</evidence>
<name>A0A934WXT7_9BACT</name>
<accession>A0A934WXT7</accession>
<dbReference type="PROSITE" id="PS51257">
    <property type="entry name" value="PROKAR_LIPOPROTEIN"/>
    <property type="match status" value="1"/>
</dbReference>
<evidence type="ECO:0000313" key="1">
    <source>
        <dbReference type="EMBL" id="MBK6264887.1"/>
    </source>
</evidence>
<proteinExistence type="predicted"/>
<dbReference type="AlphaFoldDB" id="A0A934WXT7"/>
<sequence length="170" mass="19226">MKKFRLITILMIGTVLFQSCKDDETTNQTDIVGVWTYNDLELEILVNNQDLATYYSSIGIPSAQADIYYEIFEALYKPDLEGYKIEFKADNTYQTTTPAGDSDESGTYEVNADLTELTTIDQDQVEYIYEIKSISNSSLTIVSSDSQETDINFDGTDETFMANVTLFLTK</sequence>
<protein>
    <recommendedName>
        <fullName evidence="3">Lipocalin-like domain-containing protein</fullName>
    </recommendedName>
</protein>
<gene>
    <name evidence="1" type="ORF">JKA74_07550</name>
</gene>